<dbReference type="GO" id="GO:0003676">
    <property type="term" value="F:nucleic acid binding"/>
    <property type="evidence" value="ECO:0007669"/>
    <property type="project" value="InterPro"/>
</dbReference>
<dbReference type="PANTHER" id="PTHR48475:SF2">
    <property type="entry name" value="RIBONUCLEASE H"/>
    <property type="match status" value="1"/>
</dbReference>
<evidence type="ECO:0000313" key="1">
    <source>
        <dbReference type="EMBL" id="CAN70640.1"/>
    </source>
</evidence>
<organism evidence="1">
    <name type="scientific">Vitis vinifera</name>
    <name type="common">Grape</name>
    <dbReference type="NCBI Taxonomy" id="29760"/>
    <lineage>
        <taxon>Eukaryota</taxon>
        <taxon>Viridiplantae</taxon>
        <taxon>Streptophyta</taxon>
        <taxon>Embryophyta</taxon>
        <taxon>Tracheophyta</taxon>
        <taxon>Spermatophyta</taxon>
        <taxon>Magnoliopsida</taxon>
        <taxon>eudicotyledons</taxon>
        <taxon>Gunneridae</taxon>
        <taxon>Pentapetalae</taxon>
        <taxon>rosids</taxon>
        <taxon>Vitales</taxon>
        <taxon>Vitaceae</taxon>
        <taxon>Viteae</taxon>
        <taxon>Vitis</taxon>
    </lineage>
</organism>
<proteinExistence type="predicted"/>
<accession>A5BWK5</accession>
<protein>
    <recommendedName>
        <fullName evidence="2">Integrase catalytic domain-containing protein</fullName>
    </recommendedName>
</protein>
<dbReference type="EMBL" id="AM473754">
    <property type="protein sequence ID" value="CAN70640.1"/>
    <property type="molecule type" value="Genomic_DNA"/>
</dbReference>
<dbReference type="SUPFAM" id="SSF53098">
    <property type="entry name" value="Ribonuclease H-like"/>
    <property type="match status" value="1"/>
</dbReference>
<dbReference type="InterPro" id="IPR012337">
    <property type="entry name" value="RNaseH-like_sf"/>
</dbReference>
<dbReference type="Gene3D" id="3.30.420.10">
    <property type="entry name" value="Ribonuclease H-like superfamily/Ribonuclease H"/>
    <property type="match status" value="1"/>
</dbReference>
<dbReference type="AlphaFoldDB" id="A5BWK5"/>
<dbReference type="PANTHER" id="PTHR48475">
    <property type="entry name" value="RIBONUCLEASE H"/>
    <property type="match status" value="1"/>
</dbReference>
<name>A5BWK5_VITVI</name>
<dbReference type="InterPro" id="IPR036397">
    <property type="entry name" value="RNaseH_sf"/>
</dbReference>
<reference evidence="1" key="1">
    <citation type="journal article" date="2007" name="PLoS ONE">
        <title>The first genome sequence of an elite grapevine cultivar (Pinot noir Vitis vinifera L.): coping with a highly heterozygous genome.</title>
        <authorList>
            <person name="Velasco R."/>
            <person name="Zharkikh A."/>
            <person name="Troggio M."/>
            <person name="Cartwright D.A."/>
            <person name="Cestaro A."/>
            <person name="Pruss D."/>
            <person name="Pindo M."/>
            <person name="FitzGerald L.M."/>
            <person name="Vezzulli S."/>
            <person name="Reid J."/>
            <person name="Malacarne G."/>
            <person name="Iliev D."/>
            <person name="Coppola G."/>
            <person name="Wardell B."/>
            <person name="Micheletti D."/>
            <person name="Macalma T."/>
            <person name="Facci M."/>
            <person name="Mitchell J.T."/>
            <person name="Perazzolli M."/>
            <person name="Eldredge G."/>
            <person name="Gatto P."/>
            <person name="Oyzerski R."/>
            <person name="Moretto M."/>
            <person name="Gutin N."/>
            <person name="Stefanini M."/>
            <person name="Chen Y."/>
            <person name="Segala C."/>
            <person name="Davenport C."/>
            <person name="Dematte L."/>
            <person name="Mraz A."/>
            <person name="Battilana J."/>
            <person name="Stormo K."/>
            <person name="Costa F."/>
            <person name="Tao Q."/>
            <person name="Si-Ammour A."/>
            <person name="Harkins T."/>
            <person name="Lackey A."/>
            <person name="Perbost C."/>
            <person name="Taillon B."/>
            <person name="Stella A."/>
            <person name="Solovyev V."/>
            <person name="Fawcett J.A."/>
            <person name="Sterck L."/>
            <person name="Vandepoele K."/>
            <person name="Grando S.M."/>
            <person name="Toppo S."/>
            <person name="Moser C."/>
            <person name="Lanchbury J."/>
            <person name="Bogden R."/>
            <person name="Skolnick M."/>
            <person name="Sgaramella V."/>
            <person name="Bhatnagar S.K."/>
            <person name="Fontana P."/>
            <person name="Gutin A."/>
            <person name="Van de Peer Y."/>
            <person name="Salamini F."/>
            <person name="Viola R."/>
        </authorList>
    </citation>
    <scope>NUCLEOTIDE SEQUENCE</scope>
</reference>
<sequence>MDIVSPLPTDVAQKKLFLMATDYFNKWMKAEAYASIKDKDLTKFVWKNIVCRFKIPHAIVMDNELQLDSSKWLERVKGKWVNELPGVLWAYQTTSRRLTGVTLFALAFGMEVIILTDIGVPTLRMAAHETKNNSARMEMHLEWADENCEAKTIHMASYH</sequence>
<evidence type="ECO:0008006" key="2">
    <source>
        <dbReference type="Google" id="ProtNLM"/>
    </source>
</evidence>
<gene>
    <name evidence="1" type="ORF">VITISV_020040</name>
</gene>